<organism evidence="10 11">
    <name type="scientific">Lasiosphaeria miniovina</name>
    <dbReference type="NCBI Taxonomy" id="1954250"/>
    <lineage>
        <taxon>Eukaryota</taxon>
        <taxon>Fungi</taxon>
        <taxon>Dikarya</taxon>
        <taxon>Ascomycota</taxon>
        <taxon>Pezizomycotina</taxon>
        <taxon>Sordariomycetes</taxon>
        <taxon>Sordariomycetidae</taxon>
        <taxon>Sordariales</taxon>
        <taxon>Lasiosphaeriaceae</taxon>
        <taxon>Lasiosphaeria</taxon>
    </lineage>
</organism>
<dbReference type="InterPro" id="IPR006156">
    <property type="entry name" value="Dihydroneopterin_aldolase"/>
</dbReference>
<evidence type="ECO:0000256" key="7">
    <source>
        <dbReference type="ARBA" id="ARBA00032903"/>
    </source>
</evidence>
<evidence type="ECO:0000256" key="1">
    <source>
        <dbReference type="ARBA" id="ARBA00001353"/>
    </source>
</evidence>
<keyword evidence="6" id="KW-0456">Lyase</keyword>
<evidence type="ECO:0000313" key="11">
    <source>
        <dbReference type="Proteomes" id="UP001172101"/>
    </source>
</evidence>
<dbReference type="Gene3D" id="3.30.1130.10">
    <property type="match status" value="2"/>
</dbReference>
<dbReference type="InterPro" id="IPR006157">
    <property type="entry name" value="FolB_dom"/>
</dbReference>
<evidence type="ECO:0000256" key="3">
    <source>
        <dbReference type="ARBA" id="ARBA00005708"/>
    </source>
</evidence>
<evidence type="ECO:0000256" key="5">
    <source>
        <dbReference type="ARBA" id="ARBA00022909"/>
    </source>
</evidence>
<comment type="caution">
    <text evidence="10">The sequence shown here is derived from an EMBL/GenBank/DDBJ whole genome shotgun (WGS) entry which is preliminary data.</text>
</comment>
<keyword evidence="5" id="KW-0289">Folate biosynthesis</keyword>
<comment type="similarity">
    <text evidence="3">Belongs to the DHNA family.</text>
</comment>
<dbReference type="RefSeq" id="XP_060303049.1">
    <property type="nucleotide sequence ID" value="XM_060439183.1"/>
</dbReference>
<dbReference type="EC" id="4.1.2.25" evidence="4"/>
<comment type="catalytic activity">
    <reaction evidence="1">
        <text>7,8-dihydroneopterin = 6-hydroxymethyl-7,8-dihydropterin + glycolaldehyde</text>
        <dbReference type="Rhea" id="RHEA:10540"/>
        <dbReference type="ChEBI" id="CHEBI:17001"/>
        <dbReference type="ChEBI" id="CHEBI:17071"/>
        <dbReference type="ChEBI" id="CHEBI:44841"/>
        <dbReference type="EC" id="4.1.2.25"/>
    </reaction>
</comment>
<dbReference type="GO" id="GO:0046656">
    <property type="term" value="P:folic acid biosynthetic process"/>
    <property type="evidence" value="ECO:0007669"/>
    <property type="project" value="UniProtKB-KW"/>
</dbReference>
<dbReference type="Proteomes" id="UP001172101">
    <property type="component" value="Unassembled WGS sequence"/>
</dbReference>
<keyword evidence="11" id="KW-1185">Reference proteome</keyword>
<gene>
    <name evidence="10" type="ORF">B0T26DRAFT_670502</name>
</gene>
<evidence type="ECO:0000256" key="8">
    <source>
        <dbReference type="SAM" id="MobiDB-lite"/>
    </source>
</evidence>
<reference evidence="10" key="1">
    <citation type="submission" date="2023-06" db="EMBL/GenBank/DDBJ databases">
        <title>Genome-scale phylogeny and comparative genomics of the fungal order Sordariales.</title>
        <authorList>
            <consortium name="Lawrence Berkeley National Laboratory"/>
            <person name="Hensen N."/>
            <person name="Bonometti L."/>
            <person name="Westerberg I."/>
            <person name="Brannstrom I.O."/>
            <person name="Guillou S."/>
            <person name="Cros-Aarteil S."/>
            <person name="Calhoun S."/>
            <person name="Haridas S."/>
            <person name="Kuo A."/>
            <person name="Mondo S."/>
            <person name="Pangilinan J."/>
            <person name="Riley R."/>
            <person name="LaButti K."/>
            <person name="Andreopoulos B."/>
            <person name="Lipzen A."/>
            <person name="Chen C."/>
            <person name="Yanf M."/>
            <person name="Daum C."/>
            <person name="Ng V."/>
            <person name="Clum A."/>
            <person name="Steindorff A."/>
            <person name="Ohm R."/>
            <person name="Martin F."/>
            <person name="Silar P."/>
            <person name="Natvig D."/>
            <person name="Lalanne C."/>
            <person name="Gautier V."/>
            <person name="Ament-velasquez S.L."/>
            <person name="Kruys A."/>
            <person name="Hutchinson M.I."/>
            <person name="Powell A.J."/>
            <person name="Barry K."/>
            <person name="Miller A.N."/>
            <person name="Grigoriev I.V."/>
            <person name="Debuchy R."/>
            <person name="Gladieux P."/>
            <person name="Thoren M.H."/>
            <person name="Johannesson H."/>
        </authorList>
    </citation>
    <scope>NUCLEOTIDE SEQUENCE</scope>
    <source>
        <strain evidence="10">SMH2392-1A</strain>
    </source>
</reference>
<dbReference type="PANTHER" id="PTHR42844">
    <property type="entry name" value="DIHYDRONEOPTERIN ALDOLASE 1-RELATED"/>
    <property type="match status" value="1"/>
</dbReference>
<accession>A0AA40BH63</accession>
<sequence length="372" mass="39143">MADNEQRQQHTSPAPPAAPPLKSLWSVRSAAGEPFAAVRVRNLQAVVQAGVDAWGRANRAQPVLVSAEIYFHAPFDTAASDDRLGADTVHYGLLSKAVAVSLLPASIAAAAAVNKTATDAATLRDVLDCVWSHLTGRRLDGVASLSPSFLAVARVRYLAVTVNLPKASLLGDGVSLTAAAVFAQPSAPAPAPIGDQTQSQQQPQPQPQPDQLAIALELHNLRVPTLIGVNDNERLAKQVVVASLTVDKFDQKLDIYTSIETLVVKALEESSFETLEALGAHLTDLVLATYHCGTHAGPLTGGRDWQAHVRLEKPTAVMFADCPIVEVRAGSDFIRLPEATVTTTTSATADIPAAAAASVLTPRSPPPPYPLA</sequence>
<evidence type="ECO:0000256" key="2">
    <source>
        <dbReference type="ARBA" id="ARBA00005013"/>
    </source>
</evidence>
<dbReference type="EMBL" id="JAUIRO010000001">
    <property type="protein sequence ID" value="KAK0734172.1"/>
    <property type="molecule type" value="Genomic_DNA"/>
</dbReference>
<evidence type="ECO:0000259" key="9">
    <source>
        <dbReference type="SMART" id="SM00905"/>
    </source>
</evidence>
<evidence type="ECO:0000256" key="4">
    <source>
        <dbReference type="ARBA" id="ARBA00013043"/>
    </source>
</evidence>
<dbReference type="SUPFAM" id="SSF55620">
    <property type="entry name" value="Tetrahydrobiopterin biosynthesis enzymes-like"/>
    <property type="match status" value="1"/>
</dbReference>
<dbReference type="AlphaFoldDB" id="A0AA40BH63"/>
<dbReference type="GeneID" id="85322453"/>
<evidence type="ECO:0000256" key="6">
    <source>
        <dbReference type="ARBA" id="ARBA00023239"/>
    </source>
</evidence>
<feature type="domain" description="Dihydroneopterin aldolase/epimerase" evidence="9">
    <location>
        <begin position="216"/>
        <end position="329"/>
    </location>
</feature>
<proteinExistence type="inferred from homology"/>
<dbReference type="InterPro" id="IPR043133">
    <property type="entry name" value="GTP-CH-I_C/QueF"/>
</dbReference>
<dbReference type="SMART" id="SM00905">
    <property type="entry name" value="FolB"/>
    <property type="match status" value="1"/>
</dbReference>
<dbReference type="GO" id="GO:0005737">
    <property type="term" value="C:cytoplasm"/>
    <property type="evidence" value="ECO:0007669"/>
    <property type="project" value="TreeGrafter"/>
</dbReference>
<evidence type="ECO:0000313" key="10">
    <source>
        <dbReference type="EMBL" id="KAK0734172.1"/>
    </source>
</evidence>
<feature type="region of interest" description="Disordered" evidence="8">
    <location>
        <begin position="1"/>
        <end position="22"/>
    </location>
</feature>
<protein>
    <recommendedName>
        <fullName evidence="4">dihydroneopterin aldolase</fullName>
        <ecNumber evidence="4">4.1.2.25</ecNumber>
    </recommendedName>
    <alternativeName>
        <fullName evidence="7">7,8-dihydroneopterin aldolase</fullName>
    </alternativeName>
</protein>
<dbReference type="PANTHER" id="PTHR42844:SF1">
    <property type="entry name" value="DIHYDRONEOPTERIN ALDOLASE 1-RELATED"/>
    <property type="match status" value="1"/>
</dbReference>
<dbReference type="GO" id="GO:0004150">
    <property type="term" value="F:dihydroneopterin aldolase activity"/>
    <property type="evidence" value="ECO:0007669"/>
    <property type="project" value="UniProtKB-EC"/>
</dbReference>
<name>A0AA40BH63_9PEZI</name>
<comment type="pathway">
    <text evidence="2">Cofactor biosynthesis; tetrahydrofolate biosynthesis; 2-amino-4-hydroxy-6-hydroxymethyl-7,8-dihydropteridine diphosphate from 7,8-dihydroneopterin triphosphate: step 3/4.</text>
</comment>
<dbReference type="Pfam" id="PF02152">
    <property type="entry name" value="FolB"/>
    <property type="match status" value="1"/>
</dbReference>